<reference evidence="1" key="1">
    <citation type="submission" date="2020-09" db="EMBL/GenBank/DDBJ databases">
        <title>Genome seq and assembly of Tianweitania sp.</title>
        <authorList>
            <person name="Chhetri G."/>
        </authorList>
    </citation>
    <scope>NUCLEOTIDE SEQUENCE</scope>
    <source>
        <strain evidence="1">Rool2</strain>
    </source>
</reference>
<protein>
    <submittedName>
        <fullName evidence="1">AsnC family transcriptional regulator</fullName>
    </submittedName>
</protein>
<dbReference type="EMBL" id="JACVVX010000003">
    <property type="protein sequence ID" value="MBD0415616.1"/>
    <property type="molecule type" value="Genomic_DNA"/>
</dbReference>
<evidence type="ECO:0000313" key="2">
    <source>
        <dbReference type="Proteomes" id="UP000643405"/>
    </source>
</evidence>
<accession>A0A8J6U0G2</accession>
<dbReference type="AlphaFoldDB" id="A0A8J6U0G2"/>
<sequence length="72" mass="8268">MERYLMTGHADYLLRVVVTNVVALQNFSWAKSPSLRCRKHPVKFALKQVKYRRLSDCRTVWCHLGAGSSASE</sequence>
<dbReference type="Proteomes" id="UP000643405">
    <property type="component" value="Unassembled WGS sequence"/>
</dbReference>
<keyword evidence="2" id="KW-1185">Reference proteome</keyword>
<comment type="caution">
    <text evidence="1">The sequence shown here is derived from an EMBL/GenBank/DDBJ whole genome shotgun (WGS) entry which is preliminary data.</text>
</comment>
<evidence type="ECO:0000313" key="1">
    <source>
        <dbReference type="EMBL" id="MBD0415616.1"/>
    </source>
</evidence>
<proteinExistence type="predicted"/>
<gene>
    <name evidence="1" type="ORF">ICI42_13180</name>
</gene>
<name>A0A8J6U0G2_9HYPH</name>
<organism evidence="1 2">
    <name type="scientific">Oryzicola mucosus</name>
    <dbReference type="NCBI Taxonomy" id="2767425"/>
    <lineage>
        <taxon>Bacteria</taxon>
        <taxon>Pseudomonadati</taxon>
        <taxon>Pseudomonadota</taxon>
        <taxon>Alphaproteobacteria</taxon>
        <taxon>Hyphomicrobiales</taxon>
        <taxon>Phyllobacteriaceae</taxon>
        <taxon>Oryzicola</taxon>
    </lineage>
</organism>